<protein>
    <submittedName>
        <fullName evidence="2">Uncharacterized protein</fullName>
    </submittedName>
</protein>
<evidence type="ECO:0000313" key="2">
    <source>
        <dbReference type="EMBL" id="KAG5445473.1"/>
    </source>
</evidence>
<feature type="compositionally biased region" description="Basic residues" evidence="1">
    <location>
        <begin position="9"/>
        <end position="23"/>
    </location>
</feature>
<sequence length="432" mass="48399">MGLQISRISRPKARGTKRNPRGKSMHDVIGTVDKNELLLTVITELPKISESIYHYNEILNLSRSETFLLLREDLPVCPVTVKLALVTVRLYALSHQLTYISKTNATVSLKRSVASQEHINEDMLRLAEVLQLFGSGSSSTQYVFHSVSVDNRNDLVKSGLFDTHTELIPICKSVTFDHQATYRPDSQCFCVYKDYQVTHPPQSITVVGGGAASFKFSECQPVGDYVETILPVNTSLGKGSPSIIYQLQLKLTESPVARLLFLELYGVDIKSLTEDQFAEWAKVANLPETASMYKDFRHDVDHYAIKYHMTNVEDKFNVRLILGDCHDLHSVSDSASYVRELFIYGESPQKIASATSYIAAILNRVKKDQLLLPDGQLFCLSSDGGLLQWITPKLPEASDCVLLSLRKKATVKRSSELEKAGRFSVSYQLPQQ</sequence>
<dbReference type="AlphaFoldDB" id="A0A3R7G4J3"/>
<reference evidence="2 3" key="1">
    <citation type="journal article" date="2018" name="Biotechnol. Adv.">
        <title>Improved genomic resources and new bioinformatic workflow for the carcinogenic parasite Clonorchis sinensis: Biotechnological implications.</title>
        <authorList>
            <person name="Wang D."/>
            <person name="Korhonen P.K."/>
            <person name="Gasser R.B."/>
            <person name="Young N.D."/>
        </authorList>
    </citation>
    <scope>NUCLEOTIDE SEQUENCE [LARGE SCALE GENOMIC DNA]</scope>
    <source>
        <strain evidence="2">Cs-k2</strain>
    </source>
</reference>
<proteinExistence type="predicted"/>
<name>A0A3R7G4J3_CLOSI</name>
<reference evidence="2 3" key="2">
    <citation type="journal article" date="2021" name="Genomics">
        <title>High-quality reference genome for Clonorchis sinensis.</title>
        <authorList>
            <person name="Young N.D."/>
            <person name="Stroehlein A.J."/>
            <person name="Kinkar L."/>
            <person name="Wang T."/>
            <person name="Sohn W.M."/>
            <person name="Chang B.C.H."/>
            <person name="Kaur P."/>
            <person name="Weisz D."/>
            <person name="Dudchenko O."/>
            <person name="Aiden E.L."/>
            <person name="Korhonen P.K."/>
            <person name="Gasser R.B."/>
        </authorList>
    </citation>
    <scope>NUCLEOTIDE SEQUENCE [LARGE SCALE GENOMIC DNA]</scope>
    <source>
        <strain evidence="2">Cs-k2</strain>
    </source>
</reference>
<organism evidence="2 3">
    <name type="scientific">Clonorchis sinensis</name>
    <name type="common">Chinese liver fluke</name>
    <dbReference type="NCBI Taxonomy" id="79923"/>
    <lineage>
        <taxon>Eukaryota</taxon>
        <taxon>Metazoa</taxon>
        <taxon>Spiralia</taxon>
        <taxon>Lophotrochozoa</taxon>
        <taxon>Platyhelminthes</taxon>
        <taxon>Trematoda</taxon>
        <taxon>Digenea</taxon>
        <taxon>Opisthorchiida</taxon>
        <taxon>Opisthorchiata</taxon>
        <taxon>Opisthorchiidae</taxon>
        <taxon>Clonorchis</taxon>
    </lineage>
</organism>
<dbReference type="InParanoid" id="A0A3R7G4J3"/>
<keyword evidence="3" id="KW-1185">Reference proteome</keyword>
<dbReference type="EMBL" id="NIRI02000056">
    <property type="protein sequence ID" value="KAG5445473.1"/>
    <property type="molecule type" value="Genomic_DNA"/>
</dbReference>
<dbReference type="Proteomes" id="UP000286415">
    <property type="component" value="Unassembled WGS sequence"/>
</dbReference>
<gene>
    <name evidence="2" type="ORF">CSKR_103715</name>
</gene>
<dbReference type="OrthoDB" id="6250877at2759"/>
<comment type="caution">
    <text evidence="2">The sequence shown here is derived from an EMBL/GenBank/DDBJ whole genome shotgun (WGS) entry which is preliminary data.</text>
</comment>
<evidence type="ECO:0000256" key="1">
    <source>
        <dbReference type="SAM" id="MobiDB-lite"/>
    </source>
</evidence>
<accession>A0A3R7G4J3</accession>
<evidence type="ECO:0000313" key="3">
    <source>
        <dbReference type="Proteomes" id="UP000286415"/>
    </source>
</evidence>
<feature type="region of interest" description="Disordered" evidence="1">
    <location>
        <begin position="1"/>
        <end position="26"/>
    </location>
</feature>